<accession>A0AC59ZKR9</accession>
<dbReference type="EMBL" id="OX596087">
    <property type="protein sequence ID" value="CAN0453108.1"/>
    <property type="molecule type" value="Genomic_DNA"/>
</dbReference>
<sequence length="65" mass="7313">TKGNLTRMTLVVRKGTRFVPRMSMITIVSHYYIVLTNSETPADSCSLLSRTMIDVCAPVILRLIQ</sequence>
<protein>
    <submittedName>
        <fullName evidence="1">Uncharacterized protein</fullName>
    </submittedName>
</protein>
<feature type="non-terminal residue" evidence="1">
    <location>
        <position position="1"/>
    </location>
</feature>
<evidence type="ECO:0000313" key="2">
    <source>
        <dbReference type="Proteomes" id="UP001162501"/>
    </source>
</evidence>
<dbReference type="Proteomes" id="UP001162501">
    <property type="component" value="Chromosome 3"/>
</dbReference>
<evidence type="ECO:0000313" key="1">
    <source>
        <dbReference type="EMBL" id="CAN0453108.1"/>
    </source>
</evidence>
<reference evidence="1" key="2">
    <citation type="submission" date="2025-03" db="EMBL/GenBank/DDBJ databases">
        <authorList>
            <consortium name="ELIXIR-Norway"/>
            <consortium name="Elixir Norway"/>
        </authorList>
    </citation>
    <scope>NUCLEOTIDE SEQUENCE</scope>
</reference>
<reference evidence="1" key="1">
    <citation type="submission" date="2023-05" db="EMBL/GenBank/DDBJ databases">
        <authorList>
            <consortium name="ELIXIR-Norway"/>
        </authorList>
    </citation>
    <scope>NUCLEOTIDE SEQUENCE</scope>
</reference>
<feature type="non-terminal residue" evidence="1">
    <location>
        <position position="65"/>
    </location>
</feature>
<gene>
    <name evidence="1" type="ORF">MRATA1EN22A_LOCUS19754</name>
</gene>
<proteinExistence type="predicted"/>
<organism evidence="1 2">
    <name type="scientific">Rangifer tarandus platyrhynchus</name>
    <name type="common">Svalbard reindeer</name>
    <dbReference type="NCBI Taxonomy" id="3082113"/>
    <lineage>
        <taxon>Eukaryota</taxon>
        <taxon>Metazoa</taxon>
        <taxon>Chordata</taxon>
        <taxon>Craniata</taxon>
        <taxon>Vertebrata</taxon>
        <taxon>Euteleostomi</taxon>
        <taxon>Mammalia</taxon>
        <taxon>Eutheria</taxon>
        <taxon>Laurasiatheria</taxon>
        <taxon>Artiodactyla</taxon>
        <taxon>Ruminantia</taxon>
        <taxon>Pecora</taxon>
        <taxon>Cervidae</taxon>
        <taxon>Odocoileinae</taxon>
        <taxon>Rangifer</taxon>
    </lineage>
</organism>
<name>A0AC59ZKR9_RANTA</name>